<evidence type="ECO:0000313" key="2">
    <source>
        <dbReference type="Proteomes" id="UP000675881"/>
    </source>
</evidence>
<keyword evidence="2" id="KW-1185">Reference proteome</keyword>
<dbReference type="OrthoDB" id="286301at2759"/>
<proteinExistence type="predicted"/>
<name>A0A7R8CNQ5_LEPSM</name>
<dbReference type="EMBL" id="HG994581">
    <property type="protein sequence ID" value="CAF2877290.1"/>
    <property type="molecule type" value="Genomic_DNA"/>
</dbReference>
<reference evidence="1" key="1">
    <citation type="submission" date="2021-02" db="EMBL/GenBank/DDBJ databases">
        <authorList>
            <person name="Bekaert M."/>
        </authorList>
    </citation>
    <scope>NUCLEOTIDE SEQUENCE</scope>
    <source>
        <strain evidence="1">IoA-00</strain>
    </source>
</reference>
<sequence length="113" mass="12660">MKQGSSPLTMEEIIESIVMEASLLKKTTLVTTPSSTTTTITTTRTTQQTSTISRTITTQPRSSLIEIQRKESPKYLRDILGSKVSPKIIYVNNKRVAILPEHDFDSLFVDKES</sequence>
<gene>
    <name evidence="1" type="ORF">LSAA_6144</name>
</gene>
<organism evidence="1 2">
    <name type="scientific">Lepeophtheirus salmonis</name>
    <name type="common">Salmon louse</name>
    <name type="synonym">Caligus salmonis</name>
    <dbReference type="NCBI Taxonomy" id="72036"/>
    <lineage>
        <taxon>Eukaryota</taxon>
        <taxon>Metazoa</taxon>
        <taxon>Ecdysozoa</taxon>
        <taxon>Arthropoda</taxon>
        <taxon>Crustacea</taxon>
        <taxon>Multicrustacea</taxon>
        <taxon>Hexanauplia</taxon>
        <taxon>Copepoda</taxon>
        <taxon>Siphonostomatoida</taxon>
        <taxon>Caligidae</taxon>
        <taxon>Lepeophtheirus</taxon>
    </lineage>
</organism>
<dbReference type="AlphaFoldDB" id="A0A7R8CNQ5"/>
<dbReference type="Proteomes" id="UP000675881">
    <property type="component" value="Chromosome 2"/>
</dbReference>
<accession>A0A7R8CNQ5</accession>
<evidence type="ECO:0000313" key="1">
    <source>
        <dbReference type="EMBL" id="CAF2877290.1"/>
    </source>
</evidence>
<protein>
    <submittedName>
        <fullName evidence="1">(salmon louse) hypothetical protein</fullName>
    </submittedName>
</protein>